<reference evidence="6 7" key="1">
    <citation type="submission" date="2019-10" db="EMBL/GenBank/DDBJ databases">
        <title>Bacillus aerolatum sp. nov., isolated from bioaerosol of sport playgrounds.</title>
        <authorList>
            <person name="Chen P."/>
            <person name="Zhang G."/>
        </authorList>
    </citation>
    <scope>NUCLEOTIDE SEQUENCE [LARGE SCALE GENOMIC DNA]</scope>
    <source>
        <strain evidence="6 7">CX253</strain>
    </source>
</reference>
<evidence type="ECO:0000256" key="1">
    <source>
        <dbReference type="ARBA" id="ARBA00011063"/>
    </source>
</evidence>
<dbReference type="PRINTS" id="PR00719">
    <property type="entry name" value="LMWPTPASE"/>
</dbReference>
<evidence type="ECO:0000259" key="5">
    <source>
        <dbReference type="SMART" id="SM00226"/>
    </source>
</evidence>
<dbReference type="SMART" id="SM00226">
    <property type="entry name" value="LMWPc"/>
    <property type="match status" value="1"/>
</dbReference>
<organism evidence="6 7">
    <name type="scientific">Bacillus aerolatus</name>
    <dbReference type="NCBI Taxonomy" id="2653354"/>
    <lineage>
        <taxon>Bacteria</taxon>
        <taxon>Bacillati</taxon>
        <taxon>Bacillota</taxon>
        <taxon>Bacilli</taxon>
        <taxon>Bacillales</taxon>
        <taxon>Bacillaceae</taxon>
        <taxon>Bacillus</taxon>
    </lineage>
</organism>
<dbReference type="EMBL" id="WEIO01000003">
    <property type="protein sequence ID" value="KAB7707474.1"/>
    <property type="molecule type" value="Genomic_DNA"/>
</dbReference>
<protein>
    <submittedName>
        <fullName evidence="6">Low molecular weight protein arginine phosphatase</fullName>
    </submittedName>
</protein>
<dbReference type="AlphaFoldDB" id="A0A6I1FL29"/>
<dbReference type="GO" id="GO:0004725">
    <property type="term" value="F:protein tyrosine phosphatase activity"/>
    <property type="evidence" value="ECO:0007669"/>
    <property type="project" value="InterPro"/>
</dbReference>
<comment type="caution">
    <text evidence="6">The sequence shown here is derived from an EMBL/GenBank/DDBJ whole genome shotgun (WGS) entry which is preliminary data.</text>
</comment>
<dbReference type="RefSeq" id="WP_152150437.1">
    <property type="nucleotide sequence ID" value="NZ_WEIO01000003.1"/>
</dbReference>
<dbReference type="InterPro" id="IPR017867">
    <property type="entry name" value="Tyr_phospatase_low_mol_wt"/>
</dbReference>
<dbReference type="InterPro" id="IPR050438">
    <property type="entry name" value="LMW_PTPase"/>
</dbReference>
<gene>
    <name evidence="6" type="ORF">F9802_06915</name>
</gene>
<evidence type="ECO:0000256" key="2">
    <source>
        <dbReference type="ARBA" id="ARBA00022801"/>
    </source>
</evidence>
<keyword evidence="2" id="KW-0378">Hydrolase</keyword>
<sequence length="141" mass="15870">MKILFVCTGNTCRSPMAEAILKHKKQEWEVQSAGIFAADGSPAASHSVQVLQENKIAIQHISQGITPDLVEWADVIFTMTNSHKQALLSSFPKCSEKIWPLREFIHEQQEDVADPYGGSIDDYRRTYAELDELIALLLKKL</sequence>
<keyword evidence="3" id="KW-0904">Protein phosphatase</keyword>
<dbReference type="Proteomes" id="UP000429595">
    <property type="component" value="Unassembled WGS sequence"/>
</dbReference>
<dbReference type="Gene3D" id="3.40.50.2300">
    <property type="match status" value="1"/>
</dbReference>
<evidence type="ECO:0000313" key="7">
    <source>
        <dbReference type="Proteomes" id="UP000429595"/>
    </source>
</evidence>
<dbReference type="Pfam" id="PF01451">
    <property type="entry name" value="LMWPc"/>
    <property type="match status" value="1"/>
</dbReference>
<dbReference type="InterPro" id="IPR036196">
    <property type="entry name" value="Ptyr_pPase_sf"/>
</dbReference>
<name>A0A6I1FL29_9BACI</name>
<feature type="active site" description="Nucleophile" evidence="4">
    <location>
        <position position="7"/>
    </location>
</feature>
<keyword evidence="7" id="KW-1185">Reference proteome</keyword>
<accession>A0A6I1FL29</accession>
<evidence type="ECO:0000313" key="6">
    <source>
        <dbReference type="EMBL" id="KAB7707474.1"/>
    </source>
</evidence>
<evidence type="ECO:0000256" key="4">
    <source>
        <dbReference type="PIRSR" id="PIRSR617867-1"/>
    </source>
</evidence>
<dbReference type="PANTHER" id="PTHR11717:SF31">
    <property type="entry name" value="LOW MOLECULAR WEIGHT PROTEIN-TYROSINE-PHOSPHATASE ETP-RELATED"/>
    <property type="match status" value="1"/>
</dbReference>
<comment type="similarity">
    <text evidence="1">Belongs to the low molecular weight phosphotyrosine protein phosphatase family.</text>
</comment>
<evidence type="ECO:0000256" key="3">
    <source>
        <dbReference type="ARBA" id="ARBA00022912"/>
    </source>
</evidence>
<dbReference type="PANTHER" id="PTHR11717">
    <property type="entry name" value="LOW MOLECULAR WEIGHT PROTEIN TYROSINE PHOSPHATASE"/>
    <property type="match status" value="1"/>
</dbReference>
<proteinExistence type="inferred from homology"/>
<dbReference type="CDD" id="cd16344">
    <property type="entry name" value="LMWPAP"/>
    <property type="match status" value="1"/>
</dbReference>
<feature type="domain" description="Phosphotyrosine protein phosphatase I" evidence="5">
    <location>
        <begin position="1"/>
        <end position="140"/>
    </location>
</feature>
<feature type="active site" description="Proton donor" evidence="4">
    <location>
        <position position="114"/>
    </location>
</feature>
<feature type="active site" description="Nucleophile" evidence="4">
    <location>
        <position position="13"/>
    </location>
</feature>
<dbReference type="SUPFAM" id="SSF52788">
    <property type="entry name" value="Phosphotyrosine protein phosphatases I"/>
    <property type="match status" value="1"/>
</dbReference>
<dbReference type="InterPro" id="IPR023485">
    <property type="entry name" value="Ptyr_pPase"/>
</dbReference>